<evidence type="ECO:0000313" key="2">
    <source>
        <dbReference type="EMBL" id="XAG42641.1"/>
    </source>
</evidence>
<protein>
    <submittedName>
        <fullName evidence="2">Glycosyltransferase family 2 protein</fullName>
    </submittedName>
</protein>
<dbReference type="AlphaFoldDB" id="A0AAU6TBT6"/>
<dbReference type="Gene3D" id="3.90.550.10">
    <property type="entry name" value="Spore Coat Polysaccharide Biosynthesis Protein SpsA, Chain A"/>
    <property type="match status" value="1"/>
</dbReference>
<dbReference type="InterPro" id="IPR029044">
    <property type="entry name" value="Nucleotide-diphossugar_trans"/>
</dbReference>
<dbReference type="InterPro" id="IPR001173">
    <property type="entry name" value="Glyco_trans_2-like"/>
</dbReference>
<dbReference type="EMBL" id="CP095328">
    <property type="protein sequence ID" value="XAG42641.1"/>
    <property type="molecule type" value="Genomic_DNA"/>
</dbReference>
<dbReference type="RefSeq" id="WP_354688935.1">
    <property type="nucleotide sequence ID" value="NZ_CP095328.1"/>
</dbReference>
<organism evidence="2">
    <name type="scientific">Aeromonas sp. 19NY04SH05-1</name>
    <dbReference type="NCBI Taxonomy" id="2920537"/>
    <lineage>
        <taxon>Bacteria</taxon>
        <taxon>Pseudomonadati</taxon>
        <taxon>Pseudomonadota</taxon>
        <taxon>Gammaproteobacteria</taxon>
        <taxon>Aeromonadales</taxon>
        <taxon>Aeromonadaceae</taxon>
        <taxon>Aeromonas</taxon>
    </lineage>
</organism>
<sequence>MTRNDGHFLKQCVESIINTVTIPVTIYIIDNNSDSVEQHSILNDLAVKYSNVRLVFNKTNLWVIGLNTTINKIKLEHKSDFFFLTDADIDFSHCTAKPCWLSYLVEQLERNISIGKLGLSLSWDYLEGKSELNAILKQEKSLYSEKHKINDLYVSFVDTTATLFRNDWSIDPSSGLYPDHMRYLRPELYSCRTSRDVTVEHLGWHLYINTEKMTTQHINSKIKCFTLVGGDVKKEILKLGDRRYRIFYKALSKTIRRMWYIRRYYFLFRYIFKKGIIHFDGQGYVARYARDISDIGVE</sequence>
<proteinExistence type="predicted"/>
<feature type="domain" description="Glycosyltransferase 2-like" evidence="1">
    <location>
        <begin position="2"/>
        <end position="111"/>
    </location>
</feature>
<dbReference type="Pfam" id="PF00535">
    <property type="entry name" value="Glycos_transf_2"/>
    <property type="match status" value="1"/>
</dbReference>
<dbReference type="SUPFAM" id="SSF53448">
    <property type="entry name" value="Nucleotide-diphospho-sugar transferases"/>
    <property type="match status" value="1"/>
</dbReference>
<accession>A0AAU6TBT6</accession>
<gene>
    <name evidence="2" type="ORF">MRK42_06570</name>
</gene>
<name>A0AAU6TBT6_9GAMM</name>
<reference evidence="2" key="1">
    <citation type="submission" date="2022-03" db="EMBL/GenBank/DDBJ databases">
        <title>Sea Food Isolates.</title>
        <authorList>
            <person name="Li C."/>
        </authorList>
    </citation>
    <scope>NUCLEOTIDE SEQUENCE</scope>
    <source>
        <strain evidence="2">19NY04SH05-1</strain>
    </source>
</reference>
<evidence type="ECO:0000259" key="1">
    <source>
        <dbReference type="Pfam" id="PF00535"/>
    </source>
</evidence>
<dbReference type="CDD" id="cd00761">
    <property type="entry name" value="Glyco_tranf_GTA_type"/>
    <property type="match status" value="1"/>
</dbReference>